<keyword evidence="15" id="KW-1185">Reference proteome</keyword>
<evidence type="ECO:0000259" key="12">
    <source>
        <dbReference type="PROSITE" id="PS51379"/>
    </source>
</evidence>
<dbReference type="Gene3D" id="3.30.70.20">
    <property type="match status" value="1"/>
</dbReference>
<keyword evidence="2" id="KW-1003">Cell membrane</keyword>
<evidence type="ECO:0000256" key="6">
    <source>
        <dbReference type="ARBA" id="ARBA00022737"/>
    </source>
</evidence>
<dbReference type="PROSITE" id="PS51379">
    <property type="entry name" value="4FE4S_FER_2"/>
    <property type="match status" value="2"/>
</dbReference>
<dbReference type="Pfam" id="PF14697">
    <property type="entry name" value="Fer4_21"/>
    <property type="match status" value="1"/>
</dbReference>
<evidence type="ECO:0000313" key="15">
    <source>
        <dbReference type="Proteomes" id="UP000502041"/>
    </source>
</evidence>
<evidence type="ECO:0000313" key="14">
    <source>
        <dbReference type="EMBL" id="QJC57078.1"/>
    </source>
</evidence>
<evidence type="ECO:0000256" key="8">
    <source>
        <dbReference type="ARBA" id="ARBA00022982"/>
    </source>
</evidence>
<keyword evidence="5" id="KW-0479">Metal-binding</keyword>
<dbReference type="PROSITE" id="PS00198">
    <property type="entry name" value="4FE4S_FER_1"/>
    <property type="match status" value="1"/>
</dbReference>
<dbReference type="InterPro" id="IPR017896">
    <property type="entry name" value="4Fe4S_Fe-S-bd"/>
</dbReference>
<keyword evidence="11" id="KW-0472">Membrane</keyword>
<dbReference type="InterPro" id="IPR017900">
    <property type="entry name" value="4Fe4S_Fe_S_CS"/>
</dbReference>
<dbReference type="Gene3D" id="1.10.15.40">
    <property type="entry name" value="Electron transport complex subunit B, putative Fe-S cluster"/>
    <property type="match status" value="1"/>
</dbReference>
<accession>A0A6H2HB26</accession>
<dbReference type="RefSeq" id="WP_168922642.1">
    <property type="nucleotide sequence ID" value="NZ_CP051461.1"/>
</dbReference>
<dbReference type="Proteomes" id="UP000502041">
    <property type="component" value="Chromosome"/>
</dbReference>
<evidence type="ECO:0000256" key="9">
    <source>
        <dbReference type="ARBA" id="ARBA00023004"/>
    </source>
</evidence>
<dbReference type="InterPro" id="IPR010207">
    <property type="entry name" value="Elect_transpt_cplx_RnfB/RsxB"/>
</dbReference>
<dbReference type="KEGG" id="pvac:HC248_02393"/>
<dbReference type="SUPFAM" id="SSF54862">
    <property type="entry name" value="4Fe-4S ferredoxins"/>
    <property type="match status" value="1"/>
</dbReference>
<evidence type="ECO:0000256" key="3">
    <source>
        <dbReference type="ARBA" id="ARBA00022485"/>
    </source>
</evidence>
<keyword evidence="4" id="KW-0997">Cell inner membrane</keyword>
<evidence type="ECO:0000259" key="13">
    <source>
        <dbReference type="PROSITE" id="PS51656"/>
    </source>
</evidence>
<dbReference type="InterPro" id="IPR050294">
    <property type="entry name" value="RnfB_subfamily"/>
</dbReference>
<dbReference type="AlphaFoldDB" id="A0A6H2HB26"/>
<keyword evidence="6" id="KW-0677">Repeat</keyword>
<feature type="domain" description="4Fe-4S ferredoxin-type" evidence="12">
    <location>
        <begin position="72"/>
        <end position="101"/>
    </location>
</feature>
<keyword evidence="9" id="KW-0408">Iron</keyword>
<evidence type="ECO:0000256" key="1">
    <source>
        <dbReference type="ARBA" id="ARBA00022448"/>
    </source>
</evidence>
<evidence type="ECO:0000256" key="4">
    <source>
        <dbReference type="ARBA" id="ARBA00022519"/>
    </source>
</evidence>
<protein>
    <submittedName>
        <fullName evidence="14">Electron transport complex subunit RsxB</fullName>
    </submittedName>
</protein>
<dbReference type="Pfam" id="PF04060">
    <property type="entry name" value="FeS"/>
    <property type="match status" value="1"/>
</dbReference>
<dbReference type="GO" id="GO:0051539">
    <property type="term" value="F:4 iron, 4 sulfur cluster binding"/>
    <property type="evidence" value="ECO:0007669"/>
    <property type="project" value="UniProtKB-KW"/>
</dbReference>
<keyword evidence="3" id="KW-0004">4Fe-4S</keyword>
<dbReference type="PANTHER" id="PTHR42859:SF3">
    <property type="entry name" value="ION-TRANSLOCATING OXIDOREDUCTASE COMPLEX SUBUNIT B"/>
    <property type="match status" value="1"/>
</dbReference>
<evidence type="ECO:0000256" key="11">
    <source>
        <dbReference type="ARBA" id="ARBA00023136"/>
    </source>
</evidence>
<reference evidence="14 15" key="1">
    <citation type="submission" date="2020-04" db="EMBL/GenBank/DDBJ databases">
        <title>Complete genome of a Psychrophilic, Marine, Gas Vacuolate Bacterium Polaromonas vacuolata KCTC 22033T.</title>
        <authorList>
            <person name="Hwang K."/>
            <person name="Kim K.M."/>
        </authorList>
    </citation>
    <scope>NUCLEOTIDE SEQUENCE [LARGE SCALE GENOMIC DNA]</scope>
    <source>
        <strain evidence="14 15">KCTC 22033</strain>
    </source>
</reference>
<keyword evidence="10" id="KW-0411">Iron-sulfur</keyword>
<dbReference type="NCBIfam" id="TIGR01944">
    <property type="entry name" value="rnfB"/>
    <property type="match status" value="1"/>
</dbReference>
<dbReference type="PROSITE" id="PS51656">
    <property type="entry name" value="4FE4S"/>
    <property type="match status" value="1"/>
</dbReference>
<feature type="domain" description="4Fe-4S ferredoxin-type" evidence="12">
    <location>
        <begin position="102"/>
        <end position="131"/>
    </location>
</feature>
<gene>
    <name evidence="14" type="primary">rsxB</name>
    <name evidence="14" type="ORF">HC248_02393</name>
</gene>
<dbReference type="InterPro" id="IPR007202">
    <property type="entry name" value="4Fe-4S_dom"/>
</dbReference>
<dbReference type="GO" id="GO:0009055">
    <property type="term" value="F:electron transfer activity"/>
    <property type="evidence" value="ECO:0007669"/>
    <property type="project" value="InterPro"/>
</dbReference>
<proteinExistence type="predicted"/>
<dbReference type="GO" id="GO:0046872">
    <property type="term" value="F:metal ion binding"/>
    <property type="evidence" value="ECO:0007669"/>
    <property type="project" value="UniProtKB-KW"/>
</dbReference>
<dbReference type="PANTHER" id="PTHR42859">
    <property type="entry name" value="OXIDOREDUCTASE"/>
    <property type="match status" value="1"/>
</dbReference>
<organism evidence="14 15">
    <name type="scientific">Polaromonas vacuolata</name>
    <dbReference type="NCBI Taxonomy" id="37448"/>
    <lineage>
        <taxon>Bacteria</taxon>
        <taxon>Pseudomonadati</taxon>
        <taxon>Pseudomonadota</taxon>
        <taxon>Betaproteobacteria</taxon>
        <taxon>Burkholderiales</taxon>
        <taxon>Comamonadaceae</taxon>
        <taxon>Polaromonas</taxon>
    </lineage>
</organism>
<keyword evidence="8" id="KW-0249">Electron transport</keyword>
<sequence length="201" mass="21195">MAKLLLAALPQTQCARCGYPDCASYANAIASDEVDINQCPPGGAQGVARLGAISGKAIKTLNPANGNEGPRMMAFIDEDWCIGCTLCIKACPVDAIIGANKLMHTVIEASCTGCELCLPVCPVDCINLENITGLDSGWHAWSPQQADTARDSYASHLKRLEKSAIDIGEPASITEPSQEAALDKRAVIAAALARARQQRKS</sequence>
<keyword evidence="7" id="KW-1278">Translocase</keyword>
<evidence type="ECO:0000256" key="2">
    <source>
        <dbReference type="ARBA" id="ARBA00022475"/>
    </source>
</evidence>
<evidence type="ECO:0000256" key="5">
    <source>
        <dbReference type="ARBA" id="ARBA00022723"/>
    </source>
</evidence>
<keyword evidence="1" id="KW-0813">Transport</keyword>
<dbReference type="EMBL" id="CP051461">
    <property type="protein sequence ID" value="QJC57078.1"/>
    <property type="molecule type" value="Genomic_DNA"/>
</dbReference>
<evidence type="ECO:0000256" key="10">
    <source>
        <dbReference type="ARBA" id="ARBA00023014"/>
    </source>
</evidence>
<feature type="domain" description="4Fe-4S" evidence="13">
    <location>
        <begin position="1"/>
        <end position="56"/>
    </location>
</feature>
<evidence type="ECO:0000256" key="7">
    <source>
        <dbReference type="ARBA" id="ARBA00022967"/>
    </source>
</evidence>
<name>A0A6H2HB26_9BURK</name>